<reference evidence="3 4" key="1">
    <citation type="submission" date="2019-01" db="EMBL/GenBank/DDBJ databases">
        <title>Genome sequencing of strain DFW100M-13.</title>
        <authorList>
            <person name="Heo J."/>
            <person name="Kim S.-J."/>
            <person name="Kim J.-S."/>
            <person name="Hong S.-B."/>
            <person name="Kwon S.-W."/>
        </authorList>
    </citation>
    <scope>NUCLEOTIDE SEQUENCE [LARGE SCALE GENOMIC DNA]</scope>
    <source>
        <strain evidence="3 4">DFW100M-13</strain>
    </source>
</reference>
<evidence type="ECO:0000256" key="1">
    <source>
        <dbReference type="ARBA" id="ARBA00009580"/>
    </source>
</evidence>
<dbReference type="GO" id="GO:0004721">
    <property type="term" value="F:phosphoprotein phosphatase activity"/>
    <property type="evidence" value="ECO:0007669"/>
    <property type="project" value="InterPro"/>
</dbReference>
<evidence type="ECO:0000259" key="2">
    <source>
        <dbReference type="PROSITE" id="PS50056"/>
    </source>
</evidence>
<comment type="similarity">
    <text evidence="1">Belongs to the protein-tyrosine phosphatase family.</text>
</comment>
<dbReference type="AlphaFoldDB" id="A0A4P6EER8"/>
<dbReference type="OrthoDB" id="1188001at2"/>
<dbReference type="PANTHER" id="PTHR31126:SF1">
    <property type="entry name" value="TYROSINE SPECIFIC PROTEIN PHOSPHATASES DOMAIN-CONTAINING PROTEIN"/>
    <property type="match status" value="1"/>
</dbReference>
<dbReference type="RefSeq" id="WP_129390649.1">
    <property type="nucleotide sequence ID" value="NZ_CP035494.1"/>
</dbReference>
<dbReference type="KEGG" id="mprt:ET475_12395"/>
<dbReference type="InterPro" id="IPR016130">
    <property type="entry name" value="Tyr_Pase_AS"/>
</dbReference>
<dbReference type="PANTHER" id="PTHR31126">
    <property type="entry name" value="TYROSINE-PROTEIN PHOSPHATASE"/>
    <property type="match status" value="1"/>
</dbReference>
<dbReference type="EMBL" id="CP035494">
    <property type="protein sequence ID" value="QAY60704.1"/>
    <property type="molecule type" value="Genomic_DNA"/>
</dbReference>
<dbReference type="Proteomes" id="UP000293995">
    <property type="component" value="Chromosome"/>
</dbReference>
<protein>
    <submittedName>
        <fullName evidence="3">Tyrosine-protein phosphatase</fullName>
    </submittedName>
</protein>
<dbReference type="InterPro" id="IPR026893">
    <property type="entry name" value="Tyr/Ser_Pase_IphP-type"/>
</dbReference>
<dbReference type="PROSITE" id="PS50056">
    <property type="entry name" value="TYR_PHOSPHATASE_2"/>
    <property type="match status" value="1"/>
</dbReference>
<accession>A0A4P6EER8</accession>
<dbReference type="SUPFAM" id="SSF52799">
    <property type="entry name" value="(Phosphotyrosine protein) phosphatases II"/>
    <property type="match status" value="1"/>
</dbReference>
<dbReference type="PROSITE" id="PS00383">
    <property type="entry name" value="TYR_PHOSPHATASE_1"/>
    <property type="match status" value="1"/>
</dbReference>
<name>A0A4P6EER8_9MICO</name>
<sequence length="239" mass="25626">MSEIAVPGAINFRDTGGLPAGPGRTRAGVLFRSGELSRVAAEGRRALAALHLRRVIDLRADDEVGQAPSALDGLGVTTQRVPLFLGSVASFFADDLSLEQMYRHIVDDAADRVVDVVRGVLADQPVLVHCTVGKDRTGVTVGLTLAAAGVDEAAVVDDYARTEGMLPARRSHAVVSFLRTQHPEARHLEELAMRSPAPVMRGLLDDLSRRFGSPADYLRAGGLTDDELSELRRILVEEG</sequence>
<evidence type="ECO:0000313" key="4">
    <source>
        <dbReference type="Proteomes" id="UP000293995"/>
    </source>
</evidence>
<organism evidence="3 4">
    <name type="scientific">Microbacterium protaetiae</name>
    <dbReference type="NCBI Taxonomy" id="2509458"/>
    <lineage>
        <taxon>Bacteria</taxon>
        <taxon>Bacillati</taxon>
        <taxon>Actinomycetota</taxon>
        <taxon>Actinomycetes</taxon>
        <taxon>Micrococcales</taxon>
        <taxon>Microbacteriaceae</taxon>
        <taxon>Microbacterium</taxon>
    </lineage>
</organism>
<gene>
    <name evidence="3" type="ORF">ET475_12395</name>
</gene>
<keyword evidence="4" id="KW-1185">Reference proteome</keyword>
<dbReference type="Gene3D" id="3.90.190.10">
    <property type="entry name" value="Protein tyrosine phosphatase superfamily"/>
    <property type="match status" value="1"/>
</dbReference>
<proteinExistence type="inferred from homology"/>
<feature type="domain" description="Tyrosine specific protein phosphatases" evidence="2">
    <location>
        <begin position="111"/>
        <end position="157"/>
    </location>
</feature>
<dbReference type="Pfam" id="PF13350">
    <property type="entry name" value="Y_phosphatase3"/>
    <property type="match status" value="1"/>
</dbReference>
<evidence type="ECO:0000313" key="3">
    <source>
        <dbReference type="EMBL" id="QAY60704.1"/>
    </source>
</evidence>
<dbReference type="InterPro" id="IPR000387">
    <property type="entry name" value="Tyr_Pase_dom"/>
</dbReference>
<dbReference type="InterPro" id="IPR029021">
    <property type="entry name" value="Prot-tyrosine_phosphatase-like"/>
</dbReference>